<keyword evidence="5" id="KW-0131">Cell cycle</keyword>
<keyword evidence="4 6" id="KW-0804">Transcription</keyword>
<accession>A0A5B6UH23</accession>
<evidence type="ECO:0000259" key="9">
    <source>
        <dbReference type="SMART" id="SM01372"/>
    </source>
</evidence>
<dbReference type="InterPro" id="IPR003316">
    <property type="entry name" value="E2F_WHTH_DNA-bd_dom"/>
</dbReference>
<dbReference type="InterPro" id="IPR036390">
    <property type="entry name" value="WH_DNA-bd_sf"/>
</dbReference>
<feature type="region of interest" description="Disordered" evidence="8">
    <location>
        <begin position="330"/>
        <end position="367"/>
    </location>
</feature>
<protein>
    <submittedName>
        <fullName evidence="10">Transcription factor E2FB-like</fullName>
    </submittedName>
</protein>
<name>A0A5B6UH23_9ROSI</name>
<dbReference type="GO" id="GO:0090575">
    <property type="term" value="C:RNA polymerase II transcription regulator complex"/>
    <property type="evidence" value="ECO:0007669"/>
    <property type="project" value="TreeGrafter"/>
</dbReference>
<dbReference type="InterPro" id="IPR015633">
    <property type="entry name" value="E2F"/>
</dbReference>
<dbReference type="CDD" id="cd14660">
    <property type="entry name" value="E2F_DD"/>
    <property type="match status" value="1"/>
</dbReference>
<dbReference type="InterPro" id="IPR032198">
    <property type="entry name" value="E2F_CC-MB"/>
</dbReference>
<proteinExistence type="inferred from homology"/>
<keyword evidence="3 6" id="KW-0238">DNA-binding</keyword>
<feature type="compositionally biased region" description="Basic and acidic residues" evidence="8">
    <location>
        <begin position="355"/>
        <end position="367"/>
    </location>
</feature>
<feature type="compositionally biased region" description="Polar residues" evidence="8">
    <location>
        <begin position="99"/>
        <end position="128"/>
    </location>
</feature>
<dbReference type="OrthoDB" id="1743261at2759"/>
<feature type="compositionally biased region" description="Basic and acidic residues" evidence="8">
    <location>
        <begin position="59"/>
        <end position="69"/>
    </location>
</feature>
<keyword evidence="11" id="KW-1185">Reference proteome</keyword>
<comment type="similarity">
    <text evidence="1 6">Belongs to the E2F/DP family.</text>
</comment>
<evidence type="ECO:0000313" key="11">
    <source>
        <dbReference type="Proteomes" id="UP000325315"/>
    </source>
</evidence>
<dbReference type="InterPro" id="IPR036388">
    <property type="entry name" value="WH-like_DNA-bd_sf"/>
</dbReference>
<sequence>MSASQEPLNQSLQLQNQQLPFSMKPPFMSPGGDYHHFASTGSRCLADQKGDAIVVQSPRKSDVADREVESGDWARPPGYTEVIGSPLQTPVSGKGGKAQKTSRLTKNSRSGPQIPASNLGSPGNNVTPTGPCRYDSSLGLLTRKFINLIKQAEDGILDLNKAADTLEVQKRRIYDITNVLEGIGLIEKKLKNRIQWKYELHLLGLDVSRPGEIDENVTTLQAEVENLSIEERCLDEQIREMQERLRNFSEDENNQKRLFVTEEDIKSLPCFQNETLIAIKAPHGTTLEVPDPDEAVDYSQRRYRIVLRSSMGPIDVYLVSQFEEKFEEIQGADPPPNFPSTSGLNENPATTMVPEESRGKEKEMQGQDDNKMFSDLNASQDFCDADYWLLSDPSVSITDMWRTESLIEWSELGTLNEGYGMATVSSTCPQTPTSNATEAPSANSTGK</sequence>
<dbReference type="Gene3D" id="1.10.10.10">
    <property type="entry name" value="Winged helix-like DNA-binding domain superfamily/Winged helix DNA-binding domain"/>
    <property type="match status" value="1"/>
</dbReference>
<feature type="region of interest" description="Disordered" evidence="8">
    <location>
        <begin position="425"/>
        <end position="447"/>
    </location>
</feature>
<dbReference type="GO" id="GO:0000978">
    <property type="term" value="F:RNA polymerase II cis-regulatory region sequence-specific DNA binding"/>
    <property type="evidence" value="ECO:0007669"/>
    <property type="project" value="InterPro"/>
</dbReference>
<evidence type="ECO:0000256" key="2">
    <source>
        <dbReference type="ARBA" id="ARBA00023015"/>
    </source>
</evidence>
<comment type="caution">
    <text evidence="10">The sequence shown here is derived from an EMBL/GenBank/DDBJ whole genome shotgun (WGS) entry which is preliminary data.</text>
</comment>
<dbReference type="GO" id="GO:0046983">
    <property type="term" value="F:protein dimerization activity"/>
    <property type="evidence" value="ECO:0007669"/>
    <property type="project" value="InterPro"/>
</dbReference>
<evidence type="ECO:0000313" key="10">
    <source>
        <dbReference type="EMBL" id="KAA3455462.1"/>
    </source>
</evidence>
<keyword evidence="6" id="KW-0539">Nucleus</keyword>
<dbReference type="SUPFAM" id="SSF144074">
    <property type="entry name" value="E2F-DP heterodimerization region"/>
    <property type="match status" value="1"/>
</dbReference>
<evidence type="ECO:0000256" key="1">
    <source>
        <dbReference type="ARBA" id="ARBA00010940"/>
    </source>
</evidence>
<feature type="region of interest" description="Disordered" evidence="8">
    <location>
        <begin position="55"/>
        <end position="130"/>
    </location>
</feature>
<dbReference type="Gene3D" id="6.10.250.540">
    <property type="match status" value="1"/>
</dbReference>
<dbReference type="AlphaFoldDB" id="A0A5B6UH23"/>
<keyword evidence="2 6" id="KW-0805">Transcription regulation</keyword>
<evidence type="ECO:0000256" key="6">
    <source>
        <dbReference type="RuleBase" id="RU003796"/>
    </source>
</evidence>
<comment type="subcellular location">
    <subcellularLocation>
        <location evidence="6">Nucleus</location>
    </subcellularLocation>
</comment>
<evidence type="ECO:0000256" key="4">
    <source>
        <dbReference type="ARBA" id="ARBA00023163"/>
    </source>
</evidence>
<dbReference type="Pfam" id="PF02319">
    <property type="entry name" value="WHD_E2F_TDP"/>
    <property type="match status" value="1"/>
</dbReference>
<evidence type="ECO:0000256" key="7">
    <source>
        <dbReference type="SAM" id="Coils"/>
    </source>
</evidence>
<dbReference type="SUPFAM" id="SSF46785">
    <property type="entry name" value="Winged helix' DNA-binding domain"/>
    <property type="match status" value="1"/>
</dbReference>
<dbReference type="EMBL" id="SMMG02000012">
    <property type="protein sequence ID" value="KAA3455462.1"/>
    <property type="molecule type" value="Genomic_DNA"/>
</dbReference>
<dbReference type="PANTHER" id="PTHR12081">
    <property type="entry name" value="TRANSCRIPTION FACTOR E2F"/>
    <property type="match status" value="1"/>
</dbReference>
<gene>
    <name evidence="10" type="ORF">EPI10_018491</name>
</gene>
<dbReference type="SMART" id="SM01372">
    <property type="entry name" value="E2F_TDP"/>
    <property type="match status" value="1"/>
</dbReference>
<evidence type="ECO:0000256" key="5">
    <source>
        <dbReference type="ARBA" id="ARBA00023306"/>
    </source>
</evidence>
<evidence type="ECO:0000256" key="8">
    <source>
        <dbReference type="SAM" id="MobiDB-lite"/>
    </source>
</evidence>
<feature type="domain" description="E2F/DP family winged-helix DNA-binding" evidence="9">
    <location>
        <begin position="133"/>
        <end position="198"/>
    </location>
</feature>
<feature type="coiled-coil region" evidence="7">
    <location>
        <begin position="217"/>
        <end position="258"/>
    </location>
</feature>
<dbReference type="Proteomes" id="UP000325315">
    <property type="component" value="Unassembled WGS sequence"/>
</dbReference>
<reference evidence="11" key="1">
    <citation type="journal article" date="2019" name="Plant Biotechnol. J.">
        <title>Genome sequencing of the Australian wild diploid species Gossypium australe highlights disease resistance and delayed gland morphogenesis.</title>
        <authorList>
            <person name="Cai Y."/>
            <person name="Cai X."/>
            <person name="Wang Q."/>
            <person name="Wang P."/>
            <person name="Zhang Y."/>
            <person name="Cai C."/>
            <person name="Xu Y."/>
            <person name="Wang K."/>
            <person name="Zhou Z."/>
            <person name="Wang C."/>
            <person name="Geng S."/>
            <person name="Li B."/>
            <person name="Dong Q."/>
            <person name="Hou Y."/>
            <person name="Wang H."/>
            <person name="Ai P."/>
            <person name="Liu Z."/>
            <person name="Yi F."/>
            <person name="Sun M."/>
            <person name="An G."/>
            <person name="Cheng J."/>
            <person name="Zhang Y."/>
            <person name="Shi Q."/>
            <person name="Xie Y."/>
            <person name="Shi X."/>
            <person name="Chang Y."/>
            <person name="Huang F."/>
            <person name="Chen Y."/>
            <person name="Hong S."/>
            <person name="Mi L."/>
            <person name="Sun Q."/>
            <person name="Zhang L."/>
            <person name="Zhou B."/>
            <person name="Peng R."/>
            <person name="Zhang X."/>
            <person name="Liu F."/>
        </authorList>
    </citation>
    <scope>NUCLEOTIDE SEQUENCE [LARGE SCALE GENOMIC DNA]</scope>
    <source>
        <strain evidence="11">cv. PA1801</strain>
    </source>
</reference>
<evidence type="ECO:0000256" key="3">
    <source>
        <dbReference type="ARBA" id="ARBA00023125"/>
    </source>
</evidence>
<dbReference type="PANTHER" id="PTHR12081:SF18">
    <property type="entry name" value="TRANSCRIPTION FACTOR E2F2-RELATED"/>
    <property type="match status" value="1"/>
</dbReference>
<dbReference type="InterPro" id="IPR037241">
    <property type="entry name" value="E2F-DP_heterodim"/>
</dbReference>
<dbReference type="GO" id="GO:0000981">
    <property type="term" value="F:DNA-binding transcription factor activity, RNA polymerase II-specific"/>
    <property type="evidence" value="ECO:0007669"/>
    <property type="project" value="TreeGrafter"/>
</dbReference>
<feature type="compositionally biased region" description="Polar residues" evidence="8">
    <location>
        <begin position="339"/>
        <end position="350"/>
    </location>
</feature>
<dbReference type="Pfam" id="PF16421">
    <property type="entry name" value="E2F_CC-MB"/>
    <property type="match status" value="1"/>
</dbReference>
<dbReference type="FunFam" id="1.10.10.10:FF:000008">
    <property type="entry name" value="E2F transcription factor 1"/>
    <property type="match status" value="1"/>
</dbReference>
<keyword evidence="7" id="KW-0175">Coiled coil</keyword>
<organism evidence="10 11">
    <name type="scientific">Gossypium australe</name>
    <dbReference type="NCBI Taxonomy" id="47621"/>
    <lineage>
        <taxon>Eukaryota</taxon>
        <taxon>Viridiplantae</taxon>
        <taxon>Streptophyta</taxon>
        <taxon>Embryophyta</taxon>
        <taxon>Tracheophyta</taxon>
        <taxon>Spermatophyta</taxon>
        <taxon>Magnoliopsida</taxon>
        <taxon>eudicotyledons</taxon>
        <taxon>Gunneridae</taxon>
        <taxon>Pentapetalae</taxon>
        <taxon>rosids</taxon>
        <taxon>malvids</taxon>
        <taxon>Malvales</taxon>
        <taxon>Malvaceae</taxon>
        <taxon>Malvoideae</taxon>
        <taxon>Gossypium</taxon>
    </lineage>
</organism>